<keyword evidence="4" id="KW-1185">Reference proteome</keyword>
<dbReference type="InterPro" id="IPR000159">
    <property type="entry name" value="RA_dom"/>
</dbReference>
<organism evidence="3 4">
    <name type="scientific">Diplodia corticola</name>
    <dbReference type="NCBI Taxonomy" id="236234"/>
    <lineage>
        <taxon>Eukaryota</taxon>
        <taxon>Fungi</taxon>
        <taxon>Dikarya</taxon>
        <taxon>Ascomycota</taxon>
        <taxon>Pezizomycotina</taxon>
        <taxon>Dothideomycetes</taxon>
        <taxon>Dothideomycetes incertae sedis</taxon>
        <taxon>Botryosphaeriales</taxon>
        <taxon>Botryosphaeriaceae</taxon>
        <taxon>Diplodia</taxon>
    </lineage>
</organism>
<dbReference type="Pfam" id="PF00788">
    <property type="entry name" value="RA"/>
    <property type="match status" value="1"/>
</dbReference>
<dbReference type="SMART" id="SM00314">
    <property type="entry name" value="RA"/>
    <property type="match status" value="1"/>
</dbReference>
<dbReference type="GeneID" id="31018413"/>
<dbReference type="CDD" id="cd01786">
    <property type="entry name" value="RA_STE50"/>
    <property type="match status" value="1"/>
</dbReference>
<dbReference type="PROSITE" id="PS50200">
    <property type="entry name" value="RA"/>
    <property type="match status" value="1"/>
</dbReference>
<sequence>MADPLSIAGSIIGVAAAGVKVSLMLYQFADEVGSAAKDAKHIGREISNFCFILRILGTTLKEADAASVMHCRDVAEEMNERCLTMFIEIIELVRDLQRFVGGPGENSFKWTAKIKWALQKPRITYLRASLDTYKTTLNLMLETLSLADRVAKRRMRRSSVVDKDNDMHQQSLIQSLEQAHRASIAELQELEEQTLVDGEEQYLDAPEDDASNHEVLRDSYVSTASAERFSMIESVREDLESLRVNRTSTFSFEVLSTRNSLWLSEEQNNLRRWSSNLLDPSNEPSNRRNSRRSLDPRRSRRTTQMFDGVLQASPPPTIEETENNLEDAESASIINNFKDWLATLSSEDRYKAWSSILPVILRSPPPSDQDDWPSGFETEASDSKPALQISRPAIPACLPAKQALPLPLESKMPPTPPLGPSKRPDESPGETPEEEPSKRLEESLGETPEETLSKRPEESPRETPEKAPPKGPEQSPGGTPEDAPTEQSSDVQDGEPFKTFRVSIDDPTYAVLPVALKRWNITEDWRLYALYIVYEDQERCLGLNEKPLAMFKNLVREGRCPMFMLRKHVAPVHGFSITKEAPGLEDTGRTYPQTLAPWNVF</sequence>
<dbReference type="EMBL" id="MNUE01000063">
    <property type="protein sequence ID" value="OJD30278.1"/>
    <property type="molecule type" value="Genomic_DNA"/>
</dbReference>
<dbReference type="GO" id="GO:0006355">
    <property type="term" value="P:regulation of DNA-templated transcription"/>
    <property type="evidence" value="ECO:0007669"/>
    <property type="project" value="InterPro"/>
</dbReference>
<dbReference type="InterPro" id="IPR031348">
    <property type="entry name" value="PigL_N"/>
</dbReference>
<feature type="domain" description="Ras-associating" evidence="2">
    <location>
        <begin position="489"/>
        <end position="570"/>
    </location>
</feature>
<evidence type="ECO:0000313" key="4">
    <source>
        <dbReference type="Proteomes" id="UP000183809"/>
    </source>
</evidence>
<dbReference type="OrthoDB" id="445896at2759"/>
<dbReference type="Gene3D" id="3.10.20.90">
    <property type="entry name" value="Phosphatidylinositol 3-kinase Catalytic Subunit, Chain A, domain 1"/>
    <property type="match status" value="1"/>
</dbReference>
<comment type="caution">
    <text evidence="3">The sequence shown here is derived from an EMBL/GenBank/DDBJ whole genome shotgun (WGS) entry which is preliminary data.</text>
</comment>
<evidence type="ECO:0000259" key="2">
    <source>
        <dbReference type="PROSITE" id="PS50200"/>
    </source>
</evidence>
<feature type="region of interest" description="Disordered" evidence="1">
    <location>
        <begin position="406"/>
        <end position="495"/>
    </location>
</feature>
<dbReference type="InterPro" id="IPR029071">
    <property type="entry name" value="Ubiquitin-like_domsf"/>
</dbReference>
<dbReference type="SUPFAM" id="SSF54236">
    <property type="entry name" value="Ubiquitin-like"/>
    <property type="match status" value="1"/>
</dbReference>
<protein>
    <submittedName>
        <fullName evidence="3">Mapkkk cascade protein kinase regulator ste50</fullName>
    </submittedName>
</protein>
<keyword evidence="3" id="KW-0808">Transferase</keyword>
<dbReference type="AlphaFoldDB" id="A0A1J9QN14"/>
<gene>
    <name evidence="3" type="ORF">BKCO1_6300053</name>
</gene>
<accession>A0A1J9QN14</accession>
<dbReference type="Pfam" id="PF17111">
    <property type="entry name" value="PigL_N"/>
    <property type="match status" value="1"/>
</dbReference>
<dbReference type="RefSeq" id="XP_020126538.1">
    <property type="nucleotide sequence ID" value="XM_020278152.1"/>
</dbReference>
<dbReference type="InterPro" id="IPR039327">
    <property type="entry name" value="CON7-like"/>
</dbReference>
<dbReference type="STRING" id="236234.A0A1J9QN14"/>
<dbReference type="Proteomes" id="UP000183809">
    <property type="component" value="Unassembled WGS sequence"/>
</dbReference>
<evidence type="ECO:0000313" key="3">
    <source>
        <dbReference type="EMBL" id="OJD30278.1"/>
    </source>
</evidence>
<dbReference type="GO" id="GO:0007165">
    <property type="term" value="P:signal transduction"/>
    <property type="evidence" value="ECO:0007669"/>
    <property type="project" value="InterPro"/>
</dbReference>
<dbReference type="PANTHER" id="PTHR36167:SF4">
    <property type="entry name" value="FUNGAL N-TERMINAL DOMAIN-CONTAINING PROTEIN"/>
    <property type="match status" value="1"/>
</dbReference>
<keyword evidence="3" id="KW-0418">Kinase</keyword>
<evidence type="ECO:0000256" key="1">
    <source>
        <dbReference type="SAM" id="MobiDB-lite"/>
    </source>
</evidence>
<feature type="region of interest" description="Disordered" evidence="1">
    <location>
        <begin position="360"/>
        <end position="384"/>
    </location>
</feature>
<feature type="compositionally biased region" description="Basic and acidic residues" evidence="1">
    <location>
        <begin position="451"/>
        <end position="468"/>
    </location>
</feature>
<reference evidence="3 4" key="1">
    <citation type="submission" date="2016-10" db="EMBL/GenBank/DDBJ databases">
        <title>Proteomics and genomics reveal pathogen-plant mechanisms compatible with a hemibiotrophic lifestyle of Diplodia corticola.</title>
        <authorList>
            <person name="Fernandes I."/>
            <person name="De Jonge R."/>
            <person name="Van De Peer Y."/>
            <person name="Devreese B."/>
            <person name="Alves A."/>
            <person name="Esteves A.C."/>
        </authorList>
    </citation>
    <scope>NUCLEOTIDE SEQUENCE [LARGE SCALE GENOMIC DNA]</scope>
    <source>
        <strain evidence="3 4">CBS 112549</strain>
    </source>
</reference>
<name>A0A1J9QN14_9PEZI</name>
<proteinExistence type="predicted"/>
<dbReference type="GO" id="GO:0016301">
    <property type="term" value="F:kinase activity"/>
    <property type="evidence" value="ECO:0007669"/>
    <property type="project" value="UniProtKB-KW"/>
</dbReference>
<feature type="region of interest" description="Disordered" evidence="1">
    <location>
        <begin position="275"/>
        <end position="323"/>
    </location>
</feature>
<dbReference type="PANTHER" id="PTHR36167">
    <property type="entry name" value="C2H2 FINGER DOMAIN TRANSCRIPTION FACTOR (EUROFUNG)-RELATED"/>
    <property type="match status" value="1"/>
</dbReference>